<name>A0A219B4D1_9SPHN</name>
<dbReference type="Proteomes" id="UP000198462">
    <property type="component" value="Unassembled WGS sequence"/>
</dbReference>
<protein>
    <submittedName>
        <fullName evidence="1">Uncharacterized protein</fullName>
    </submittedName>
</protein>
<organism evidence="1 2">
    <name type="scientific">Pacificimonas flava</name>
    <dbReference type="NCBI Taxonomy" id="1234595"/>
    <lineage>
        <taxon>Bacteria</taxon>
        <taxon>Pseudomonadati</taxon>
        <taxon>Pseudomonadota</taxon>
        <taxon>Alphaproteobacteria</taxon>
        <taxon>Sphingomonadales</taxon>
        <taxon>Sphingosinicellaceae</taxon>
        <taxon>Pacificimonas</taxon>
    </lineage>
</organism>
<evidence type="ECO:0000313" key="1">
    <source>
        <dbReference type="EMBL" id="OWV32966.1"/>
    </source>
</evidence>
<reference evidence="2" key="1">
    <citation type="submission" date="2017-05" db="EMBL/GenBank/DDBJ databases">
        <authorList>
            <person name="Lin X."/>
        </authorList>
    </citation>
    <scope>NUCLEOTIDE SEQUENCE [LARGE SCALE GENOMIC DNA]</scope>
    <source>
        <strain evidence="2">JLT2012</strain>
    </source>
</reference>
<dbReference type="InterPro" id="IPR029016">
    <property type="entry name" value="GAF-like_dom_sf"/>
</dbReference>
<dbReference type="EMBL" id="NFZT01000001">
    <property type="protein sequence ID" value="OWV32966.1"/>
    <property type="molecule type" value="Genomic_DNA"/>
</dbReference>
<dbReference type="AlphaFoldDB" id="A0A219B4D1"/>
<gene>
    <name evidence="1" type="ORF">B5C34_05490</name>
</gene>
<dbReference type="OrthoDB" id="7200179at2"/>
<accession>A0A219B4D1</accession>
<proteinExistence type="predicted"/>
<evidence type="ECO:0000313" key="2">
    <source>
        <dbReference type="Proteomes" id="UP000198462"/>
    </source>
</evidence>
<sequence>MTVISLDQYRRRRALRTGQVHAARAGQSALPSAVCELSAYAAGVDSLDAAVRRCVLGLLDAPSFQDMVDQVVLGWPEELGCTRTAVAIAAGDEAALFAKGGPSPLPARRVRAWAESCAAPQVRRTHGSVPVFGAAAATDDHAALVATVRLGVKDSGFAGLLAFGMEEAGPARSAVRTPDNALPDVLLGGTERLGFLGDALSRMIARWTTRSS</sequence>
<keyword evidence="2" id="KW-1185">Reference proteome</keyword>
<dbReference type="RefSeq" id="WP_088711755.1">
    <property type="nucleotide sequence ID" value="NZ_NFZT01000001.1"/>
</dbReference>
<dbReference type="Gene3D" id="3.30.450.40">
    <property type="match status" value="1"/>
</dbReference>
<comment type="caution">
    <text evidence="1">The sequence shown here is derived from an EMBL/GenBank/DDBJ whole genome shotgun (WGS) entry which is preliminary data.</text>
</comment>